<evidence type="ECO:0000256" key="3">
    <source>
        <dbReference type="ARBA" id="ARBA00022741"/>
    </source>
</evidence>
<evidence type="ECO:0000313" key="10">
    <source>
        <dbReference type="EMBL" id="MDR6596666.1"/>
    </source>
</evidence>
<dbReference type="RefSeq" id="WP_310309767.1">
    <property type="nucleotide sequence ID" value="NZ_BAAAXB010000001.1"/>
</dbReference>
<dbReference type="Pfam" id="PF02661">
    <property type="entry name" value="Fic"/>
    <property type="match status" value="1"/>
</dbReference>
<protein>
    <recommendedName>
        <fullName evidence="5">protein adenylyltransferase</fullName>
        <ecNumber evidence="5">2.7.7.108</ecNumber>
    </recommendedName>
</protein>
<feature type="compositionally biased region" description="Basic and acidic residues" evidence="8">
    <location>
        <begin position="11"/>
        <end position="21"/>
    </location>
</feature>
<accession>A0ABU1Q1A6</accession>
<organism evidence="10 11">
    <name type="scientific">Saccharothrix longispora</name>
    <dbReference type="NCBI Taxonomy" id="33920"/>
    <lineage>
        <taxon>Bacteria</taxon>
        <taxon>Bacillati</taxon>
        <taxon>Actinomycetota</taxon>
        <taxon>Actinomycetes</taxon>
        <taxon>Pseudonocardiales</taxon>
        <taxon>Pseudonocardiaceae</taxon>
        <taxon>Saccharothrix</taxon>
    </lineage>
</organism>
<reference evidence="10 11" key="1">
    <citation type="submission" date="2023-07" db="EMBL/GenBank/DDBJ databases">
        <title>Sequencing the genomes of 1000 actinobacteria strains.</title>
        <authorList>
            <person name="Klenk H.-P."/>
        </authorList>
    </citation>
    <scope>NUCLEOTIDE SEQUENCE [LARGE SCALE GENOMIC DNA]</scope>
    <source>
        <strain evidence="10 11">DSM 43749</strain>
    </source>
</reference>
<keyword evidence="11" id="KW-1185">Reference proteome</keyword>
<evidence type="ECO:0000256" key="4">
    <source>
        <dbReference type="ARBA" id="ARBA00022840"/>
    </source>
</evidence>
<keyword evidence="3" id="KW-0547">Nucleotide-binding</keyword>
<evidence type="ECO:0000256" key="2">
    <source>
        <dbReference type="ARBA" id="ARBA00022695"/>
    </source>
</evidence>
<dbReference type="SUPFAM" id="SSF140931">
    <property type="entry name" value="Fic-like"/>
    <property type="match status" value="1"/>
</dbReference>
<dbReference type="EMBL" id="JAVDSG010000001">
    <property type="protein sequence ID" value="MDR6596666.1"/>
    <property type="molecule type" value="Genomic_DNA"/>
</dbReference>
<evidence type="ECO:0000259" key="9">
    <source>
        <dbReference type="PROSITE" id="PS51459"/>
    </source>
</evidence>
<evidence type="ECO:0000256" key="8">
    <source>
        <dbReference type="SAM" id="MobiDB-lite"/>
    </source>
</evidence>
<proteinExistence type="predicted"/>
<name>A0ABU1Q1A6_9PSEU</name>
<dbReference type="InterPro" id="IPR003812">
    <property type="entry name" value="Fido"/>
</dbReference>
<feature type="region of interest" description="Disordered" evidence="8">
    <location>
        <begin position="1"/>
        <end position="23"/>
    </location>
</feature>
<dbReference type="PROSITE" id="PS51459">
    <property type="entry name" value="FIDO"/>
    <property type="match status" value="1"/>
</dbReference>
<evidence type="ECO:0000256" key="6">
    <source>
        <dbReference type="ARBA" id="ARBA00047939"/>
    </source>
</evidence>
<dbReference type="EC" id="2.7.7.108" evidence="5"/>
<evidence type="ECO:0000256" key="7">
    <source>
        <dbReference type="ARBA" id="ARBA00048696"/>
    </source>
</evidence>
<keyword evidence="4" id="KW-0067">ATP-binding</keyword>
<evidence type="ECO:0000256" key="1">
    <source>
        <dbReference type="ARBA" id="ARBA00022679"/>
    </source>
</evidence>
<keyword evidence="1" id="KW-0808">Transferase</keyword>
<comment type="catalytic activity">
    <reaction evidence="6">
        <text>L-threonyl-[protein] + ATP = 3-O-(5'-adenylyl)-L-threonyl-[protein] + diphosphate</text>
        <dbReference type="Rhea" id="RHEA:54292"/>
        <dbReference type="Rhea" id="RHEA-COMP:11060"/>
        <dbReference type="Rhea" id="RHEA-COMP:13847"/>
        <dbReference type="ChEBI" id="CHEBI:30013"/>
        <dbReference type="ChEBI" id="CHEBI:30616"/>
        <dbReference type="ChEBI" id="CHEBI:33019"/>
        <dbReference type="ChEBI" id="CHEBI:138113"/>
        <dbReference type="EC" id="2.7.7.108"/>
    </reaction>
</comment>
<dbReference type="Gene3D" id="1.10.3290.10">
    <property type="entry name" value="Fido-like domain"/>
    <property type="match status" value="1"/>
</dbReference>
<dbReference type="PANTHER" id="PTHR39560:SF1">
    <property type="entry name" value="PROTEIN ADENYLYLTRANSFERASE FIC-RELATED"/>
    <property type="match status" value="1"/>
</dbReference>
<evidence type="ECO:0000313" key="11">
    <source>
        <dbReference type="Proteomes" id="UP001268819"/>
    </source>
</evidence>
<dbReference type="PANTHER" id="PTHR39560">
    <property type="entry name" value="PROTEIN ADENYLYLTRANSFERASE FIC-RELATED"/>
    <property type="match status" value="1"/>
</dbReference>
<comment type="caution">
    <text evidence="10">The sequence shown here is derived from an EMBL/GenBank/DDBJ whole genome shotgun (WGS) entry which is preliminary data.</text>
</comment>
<dbReference type="InterPro" id="IPR036597">
    <property type="entry name" value="Fido-like_dom_sf"/>
</dbReference>
<feature type="domain" description="Fido" evidence="9">
    <location>
        <begin position="66"/>
        <end position="205"/>
    </location>
</feature>
<comment type="catalytic activity">
    <reaction evidence="7">
        <text>L-tyrosyl-[protein] + ATP = O-(5'-adenylyl)-L-tyrosyl-[protein] + diphosphate</text>
        <dbReference type="Rhea" id="RHEA:54288"/>
        <dbReference type="Rhea" id="RHEA-COMP:10136"/>
        <dbReference type="Rhea" id="RHEA-COMP:13846"/>
        <dbReference type="ChEBI" id="CHEBI:30616"/>
        <dbReference type="ChEBI" id="CHEBI:33019"/>
        <dbReference type="ChEBI" id="CHEBI:46858"/>
        <dbReference type="ChEBI" id="CHEBI:83624"/>
        <dbReference type="EC" id="2.7.7.108"/>
    </reaction>
</comment>
<gene>
    <name evidence="10" type="ORF">J2S66_005050</name>
</gene>
<keyword evidence="2" id="KW-0548">Nucleotidyltransferase</keyword>
<sequence length="207" mass="23205">MTLDDPPADGPRTRDARHGDPYADPVTGVLLNKLGLTDEHACDEAEARLSAIRIGQLEIRPLPGPYDLAHLRAFHRHIFGDLYPWAGELRRVNIARTAPFAAWQHVERYAGWLFDGLRGELYLRDLDRARFLDRFSFYFAEVNALHPFREGNGRAQRAFFGQLALEAGWRVAVAELDPVTFTAACRAGMTGPPAALRAVFDQVLRPA</sequence>
<evidence type="ECO:0000256" key="5">
    <source>
        <dbReference type="ARBA" id="ARBA00034531"/>
    </source>
</evidence>
<dbReference type="Proteomes" id="UP001268819">
    <property type="component" value="Unassembled WGS sequence"/>
</dbReference>